<proteinExistence type="predicted"/>
<keyword evidence="6" id="KW-0812">Transmembrane</keyword>
<dbReference type="InterPro" id="IPR013783">
    <property type="entry name" value="Ig-like_fold"/>
</dbReference>
<feature type="transmembrane region" description="Helical" evidence="6">
    <location>
        <begin position="305"/>
        <end position="329"/>
    </location>
</feature>
<sequence>MDGQRGSTKTCHPVSVGENKTGEKWRLGADGPVGWSKVRREAALQTGRPPLCGRQTERGMRCLLDAGPSHSPAWRRLLLTGILITSCTCSVSLEPPSSASPEPLTTGARAPLPVPGSLNGALSTSWFREHKTRPETTLFPREGLPGPGHTSSQETWDTQGDLIIRHVTAEDTVLEAGRGRRRATEQLLGKASSSRVMLLTFPSAVQGIIQSDLNYSVILECLASHITPTPVLHWTLDGEPYDTGNMLIIRRLSWEHLGTYVCTAKNSQGEYPSNPVTISLPQDNVEPTDAEPIEPDPVLSVSGGAAVALLVAANVGGMMLIGGVGFTIVQSLRIHRRRLRMCC</sequence>
<keyword evidence="6" id="KW-1133">Transmembrane helix</keyword>
<evidence type="ECO:0000256" key="4">
    <source>
        <dbReference type="ARBA" id="ARBA00023319"/>
    </source>
</evidence>
<accession>A0ABI7YC28</accession>
<dbReference type="SMART" id="SM00408">
    <property type="entry name" value="IGc2"/>
    <property type="match status" value="1"/>
</dbReference>
<evidence type="ECO:0000256" key="5">
    <source>
        <dbReference type="SAM" id="MobiDB-lite"/>
    </source>
</evidence>
<dbReference type="Ensembl" id="ENSFCTT00005045267.1">
    <property type="protein sequence ID" value="ENSFCTP00005032329.1"/>
    <property type="gene ID" value="ENSFCTG00005015850.1"/>
</dbReference>
<evidence type="ECO:0000259" key="7">
    <source>
        <dbReference type="PROSITE" id="PS50835"/>
    </source>
</evidence>
<protein>
    <recommendedName>
        <fullName evidence="7">Ig-like domain-containing protein</fullName>
    </recommendedName>
</protein>
<dbReference type="InterPro" id="IPR003599">
    <property type="entry name" value="Ig_sub"/>
</dbReference>
<dbReference type="SUPFAM" id="SSF48726">
    <property type="entry name" value="Immunoglobulin"/>
    <property type="match status" value="1"/>
</dbReference>
<dbReference type="Proteomes" id="UP000823872">
    <property type="component" value="Chromosome E2"/>
</dbReference>
<evidence type="ECO:0000256" key="6">
    <source>
        <dbReference type="SAM" id="Phobius"/>
    </source>
</evidence>
<dbReference type="InterPro" id="IPR003598">
    <property type="entry name" value="Ig_sub2"/>
</dbReference>
<feature type="domain" description="Ig-like" evidence="7">
    <location>
        <begin position="202"/>
        <end position="279"/>
    </location>
</feature>
<evidence type="ECO:0000256" key="3">
    <source>
        <dbReference type="ARBA" id="ARBA00023180"/>
    </source>
</evidence>
<reference evidence="8" key="2">
    <citation type="submission" date="2025-08" db="UniProtKB">
        <authorList>
            <consortium name="Ensembl"/>
        </authorList>
    </citation>
    <scope>IDENTIFICATION</scope>
    <source>
        <strain evidence="8">breed Abyssinian</strain>
    </source>
</reference>
<evidence type="ECO:0000256" key="2">
    <source>
        <dbReference type="ARBA" id="ARBA00023157"/>
    </source>
</evidence>
<feature type="compositionally biased region" description="Polar residues" evidence="5">
    <location>
        <begin position="1"/>
        <end position="10"/>
    </location>
</feature>
<dbReference type="PANTHER" id="PTHR44337">
    <property type="entry name" value="CARCINOEMBRYONIC ANTIGEN-RELATED CELL ADHESION MOLECULE 8"/>
    <property type="match status" value="1"/>
</dbReference>
<evidence type="ECO:0000313" key="8">
    <source>
        <dbReference type="Ensembl" id="ENSFCTP00005032329.1"/>
    </source>
</evidence>
<evidence type="ECO:0000256" key="1">
    <source>
        <dbReference type="ARBA" id="ARBA00022729"/>
    </source>
</evidence>
<feature type="region of interest" description="Disordered" evidence="5">
    <location>
        <begin position="1"/>
        <end position="32"/>
    </location>
</feature>
<dbReference type="InterPro" id="IPR052598">
    <property type="entry name" value="IgSF_CEA-related"/>
</dbReference>
<keyword evidence="6" id="KW-0472">Membrane</keyword>
<dbReference type="GeneTree" id="ENSGT00390000015308"/>
<name>A0ABI7YC28_FELCA</name>
<evidence type="ECO:0000313" key="9">
    <source>
        <dbReference type="Proteomes" id="UP000823872"/>
    </source>
</evidence>
<dbReference type="InterPro" id="IPR036179">
    <property type="entry name" value="Ig-like_dom_sf"/>
</dbReference>
<keyword evidence="9" id="KW-1185">Reference proteome</keyword>
<dbReference type="Gene3D" id="2.60.40.10">
    <property type="entry name" value="Immunoglobulins"/>
    <property type="match status" value="1"/>
</dbReference>
<keyword evidence="3" id="KW-0325">Glycoprotein</keyword>
<organism evidence="8 9">
    <name type="scientific">Felis catus</name>
    <name type="common">Cat</name>
    <name type="synonym">Felis silvestris catus</name>
    <dbReference type="NCBI Taxonomy" id="9685"/>
    <lineage>
        <taxon>Eukaryota</taxon>
        <taxon>Metazoa</taxon>
        <taxon>Chordata</taxon>
        <taxon>Craniata</taxon>
        <taxon>Vertebrata</taxon>
        <taxon>Euteleostomi</taxon>
        <taxon>Mammalia</taxon>
        <taxon>Eutheria</taxon>
        <taxon>Laurasiatheria</taxon>
        <taxon>Carnivora</taxon>
        <taxon>Feliformia</taxon>
        <taxon>Felidae</taxon>
        <taxon>Felinae</taxon>
        <taxon>Felis</taxon>
    </lineage>
</organism>
<dbReference type="PANTHER" id="PTHR44337:SF13">
    <property type="entry name" value="IMMUNOGLOBULIN SUPERFAMILY MEMBER 23"/>
    <property type="match status" value="1"/>
</dbReference>
<dbReference type="PROSITE" id="PS50835">
    <property type="entry name" value="IG_LIKE"/>
    <property type="match status" value="1"/>
</dbReference>
<feature type="region of interest" description="Disordered" evidence="5">
    <location>
        <begin position="94"/>
        <end position="114"/>
    </location>
</feature>
<reference evidence="8 9" key="1">
    <citation type="submission" date="2021-02" db="EMBL/GenBank/DDBJ databases">
        <title>Safari Cat Assemblies.</title>
        <authorList>
            <person name="Bredemeyer K.R."/>
            <person name="Murphy W.J."/>
        </authorList>
    </citation>
    <scope>NUCLEOTIDE SEQUENCE [LARGE SCALE GENOMIC DNA]</scope>
</reference>
<gene>
    <name evidence="8" type="primary">ARL16</name>
</gene>
<dbReference type="SMART" id="SM00409">
    <property type="entry name" value="IG"/>
    <property type="match status" value="1"/>
</dbReference>
<keyword evidence="2" id="KW-1015">Disulfide bond</keyword>
<dbReference type="InterPro" id="IPR007110">
    <property type="entry name" value="Ig-like_dom"/>
</dbReference>
<keyword evidence="4" id="KW-0393">Immunoglobulin domain</keyword>
<reference evidence="8" key="3">
    <citation type="submission" date="2025-09" db="UniProtKB">
        <authorList>
            <consortium name="Ensembl"/>
        </authorList>
    </citation>
    <scope>IDENTIFICATION</scope>
    <source>
        <strain evidence="8">breed Abyssinian</strain>
    </source>
</reference>
<dbReference type="Pfam" id="PF13895">
    <property type="entry name" value="Ig_2"/>
    <property type="match status" value="1"/>
</dbReference>
<keyword evidence="1" id="KW-0732">Signal</keyword>
<feature type="compositionally biased region" description="Low complexity" evidence="5">
    <location>
        <begin position="94"/>
        <end position="104"/>
    </location>
</feature>